<dbReference type="Gene3D" id="3.40.50.1820">
    <property type="entry name" value="alpha/beta hydrolase"/>
    <property type="match status" value="1"/>
</dbReference>
<gene>
    <name evidence="4" type="ORF">DYE49_11300</name>
    <name evidence="3" type="ORF">HNP77_001467</name>
</gene>
<evidence type="ECO:0000313" key="5">
    <source>
        <dbReference type="Proteomes" id="UP000578697"/>
    </source>
</evidence>
<dbReference type="InterPro" id="IPR029058">
    <property type="entry name" value="AB_hydrolase_fold"/>
</dbReference>
<dbReference type="EMBL" id="JACHFR010000002">
    <property type="protein sequence ID" value="MBB5219098.1"/>
    <property type="molecule type" value="Genomic_DNA"/>
</dbReference>
<reference evidence="3 5" key="2">
    <citation type="submission" date="2020-08" db="EMBL/GenBank/DDBJ databases">
        <title>Genomic Encyclopedia of Type Strains, Phase IV (KMG-IV): sequencing the most valuable type-strain genomes for metagenomic binning, comparative biology and taxonomic classification.</title>
        <authorList>
            <person name="Goeker M."/>
        </authorList>
    </citation>
    <scope>NUCLEOTIDE SEQUENCE [LARGE SCALE GENOMIC DNA]</scope>
    <source>
        <strain evidence="3 5">DSM 103679</strain>
    </source>
</reference>
<name>A0A840SG13_9SPIR</name>
<evidence type="ECO:0000313" key="3">
    <source>
        <dbReference type="EMBL" id="MBB5219098.1"/>
    </source>
</evidence>
<evidence type="ECO:0000259" key="1">
    <source>
        <dbReference type="Pfam" id="PF00326"/>
    </source>
</evidence>
<feature type="domain" description="Esterase Ig-like N-terminal" evidence="2">
    <location>
        <begin position="37"/>
        <end position="132"/>
    </location>
</feature>
<accession>A0A840SG13</accession>
<keyword evidence="5" id="KW-1185">Reference proteome</keyword>
<dbReference type="AlphaFoldDB" id="A0A840SG13"/>
<dbReference type="Proteomes" id="UP000578697">
    <property type="component" value="Unassembled WGS sequence"/>
</dbReference>
<dbReference type="Pfam" id="PF00326">
    <property type="entry name" value="Peptidase_S9"/>
    <property type="match status" value="1"/>
</dbReference>
<dbReference type="InterPro" id="IPR001375">
    <property type="entry name" value="Peptidase_S9_cat"/>
</dbReference>
<dbReference type="InterPro" id="IPR041172">
    <property type="entry name" value="EstA_Ig-like_N"/>
</dbReference>
<dbReference type="GO" id="GO:0008236">
    <property type="term" value="F:serine-type peptidase activity"/>
    <property type="evidence" value="ECO:0007669"/>
    <property type="project" value="InterPro"/>
</dbReference>
<dbReference type="RefSeq" id="WP_184652526.1">
    <property type="nucleotide sequence ID" value="NZ_JACHFR010000002.1"/>
</dbReference>
<dbReference type="KEGG" id="trc:DYE49_11300"/>
<dbReference type="Proteomes" id="UP000593591">
    <property type="component" value="Chromosome"/>
</dbReference>
<dbReference type="Pfam" id="PF18435">
    <property type="entry name" value="EstA_Ig_like"/>
    <property type="match status" value="1"/>
</dbReference>
<reference evidence="4 6" key="1">
    <citation type="submission" date="2018-08" db="EMBL/GenBank/DDBJ databases">
        <title>The first complete genome of Treponema rectale (CHPAT), a commensal spirochete of the bovine rectum.</title>
        <authorList>
            <person name="Staton G.J."/>
            <person name="Clegg S.R."/>
            <person name="Carter S.D."/>
            <person name="Radford A.D."/>
            <person name="Darby A."/>
            <person name="Hall N."/>
            <person name="Birtles R.J."/>
            <person name="Evans N.J."/>
        </authorList>
    </citation>
    <scope>NUCLEOTIDE SEQUENCE [LARGE SCALE GENOMIC DNA]</scope>
    <source>
        <strain evidence="4 6">CHPA</strain>
    </source>
</reference>
<evidence type="ECO:0000259" key="2">
    <source>
        <dbReference type="Pfam" id="PF18435"/>
    </source>
</evidence>
<dbReference type="Gene3D" id="2.60.40.2180">
    <property type="match status" value="1"/>
</dbReference>
<dbReference type="GO" id="GO:0006508">
    <property type="term" value="P:proteolysis"/>
    <property type="evidence" value="ECO:0007669"/>
    <property type="project" value="InterPro"/>
</dbReference>
<evidence type="ECO:0000313" key="6">
    <source>
        <dbReference type="Proteomes" id="UP000593591"/>
    </source>
</evidence>
<protein>
    <submittedName>
        <fullName evidence="3">Putative peptidase</fullName>
    </submittedName>
</protein>
<organism evidence="3 5">
    <name type="scientific">Treponema rectale</name>
    <dbReference type="NCBI Taxonomy" id="744512"/>
    <lineage>
        <taxon>Bacteria</taxon>
        <taxon>Pseudomonadati</taxon>
        <taxon>Spirochaetota</taxon>
        <taxon>Spirochaetia</taxon>
        <taxon>Spirochaetales</taxon>
        <taxon>Treponemataceae</taxon>
        <taxon>Treponema</taxon>
    </lineage>
</organism>
<sequence>MKKNVLLSLMFIICAAGFSQEFFTEKTPGFKEYVMYAHSYDWGCGVDFVVCDAGVTINPAELKKEDFSVKVVLTDAEKTDSARGRTQGERSVLEVFPCDEYGQPLTQASRYFALKLKTVYEDEFSDLFVRSVFNSKNSIYMLRIENRKLKLKVTKLAGIVSPAAEFKIQSITKNGVTIKYASWNPPQQAIDTPLIIWFHGIAEGGDNPYLPLLGLKATALISENIQKYFPEGACVIIPQCPTGWLETVDTDMFGMRVWAPVDIGGSVNRGVDKARKFTTGLNFMDESVRNGTYEVPEDSETNTDPDKKPFAAVSYYTEVSKAMIDSYIARNPYVDTKRIYVGGCSAGGYMTMNMLIQFPDFFAAGFPVCEAYPDSKITDAQIKKLSELPLWFTHAKNDETIKIETHDGPTYERIKKAGASDLHYSLFENVIDSDGVEIDGHSSWAYVLNNQCEENGITIFEWLSKQKR</sequence>
<dbReference type="EMBL" id="CP031517">
    <property type="protein sequence ID" value="QOS41000.1"/>
    <property type="molecule type" value="Genomic_DNA"/>
</dbReference>
<evidence type="ECO:0000313" key="4">
    <source>
        <dbReference type="EMBL" id="QOS41000.1"/>
    </source>
</evidence>
<proteinExistence type="predicted"/>
<dbReference type="SUPFAM" id="SSF53474">
    <property type="entry name" value="alpha/beta-Hydrolases"/>
    <property type="match status" value="2"/>
</dbReference>
<feature type="domain" description="Peptidase S9 prolyl oligopeptidase catalytic" evidence="1">
    <location>
        <begin position="324"/>
        <end position="367"/>
    </location>
</feature>